<evidence type="ECO:0000256" key="1">
    <source>
        <dbReference type="ARBA" id="ARBA00001917"/>
    </source>
</evidence>
<dbReference type="STRING" id="266265.Bxe_A2684"/>
<dbReference type="KEGG" id="bxe:Bxe_A2684"/>
<evidence type="ECO:0000313" key="10">
    <source>
        <dbReference type="Proteomes" id="UP000001817"/>
    </source>
</evidence>
<dbReference type="GO" id="GO:0004155">
    <property type="term" value="F:6,7-dihydropteridine reductase activity"/>
    <property type="evidence" value="ECO:0007669"/>
    <property type="project" value="UniProtKB-EC"/>
</dbReference>
<protein>
    <submittedName>
        <fullName evidence="9">Dihydropteridine reductase</fullName>
        <ecNumber evidence="9">1.5.1.34</ecNumber>
    </submittedName>
</protein>
<dbReference type="EC" id="1.5.1.34" evidence="9"/>
<dbReference type="PANTHER" id="PTHR23026:SF125">
    <property type="entry name" value="OXYGEN-INSENSITIVE NAD(P)H NITROREDUCTASE"/>
    <property type="match status" value="1"/>
</dbReference>
<evidence type="ECO:0000313" key="9">
    <source>
        <dbReference type="EMBL" id="ABE30277.1"/>
    </source>
</evidence>
<dbReference type="InterPro" id="IPR050627">
    <property type="entry name" value="Nitroreductase/BluB"/>
</dbReference>
<evidence type="ECO:0000259" key="8">
    <source>
        <dbReference type="Pfam" id="PF00881"/>
    </source>
</evidence>
<evidence type="ECO:0000256" key="3">
    <source>
        <dbReference type="ARBA" id="ARBA00022630"/>
    </source>
</evidence>
<keyword evidence="7" id="KW-0520">NAD</keyword>
<dbReference type="AlphaFoldDB" id="Q140G2"/>
<dbReference type="GO" id="GO:0046857">
    <property type="term" value="F:oxidoreductase activity, acting on other nitrogenous compounds as donors, with NAD or NADP as acceptor"/>
    <property type="evidence" value="ECO:0007669"/>
    <property type="project" value="TreeGrafter"/>
</dbReference>
<comment type="similarity">
    <text evidence="2">Belongs to the nitroreductase family.</text>
</comment>
<dbReference type="Gene3D" id="3.40.109.10">
    <property type="entry name" value="NADH Oxidase"/>
    <property type="match status" value="1"/>
</dbReference>
<evidence type="ECO:0000256" key="4">
    <source>
        <dbReference type="ARBA" id="ARBA00022643"/>
    </source>
</evidence>
<dbReference type="InterPro" id="IPR033878">
    <property type="entry name" value="NfsB-like"/>
</dbReference>
<keyword evidence="4" id="KW-0288">FMN</keyword>
<accession>Q140G2</accession>
<dbReference type="InterPro" id="IPR000415">
    <property type="entry name" value="Nitroreductase-like"/>
</dbReference>
<dbReference type="GO" id="GO:0046256">
    <property type="term" value="P:2,4,6-trinitrotoluene catabolic process"/>
    <property type="evidence" value="ECO:0007669"/>
    <property type="project" value="TreeGrafter"/>
</dbReference>
<keyword evidence="6 9" id="KW-0560">Oxidoreductase</keyword>
<keyword evidence="10" id="KW-1185">Reference proteome</keyword>
<evidence type="ECO:0000256" key="2">
    <source>
        <dbReference type="ARBA" id="ARBA00007118"/>
    </source>
</evidence>
<gene>
    <name evidence="9" type="ORF">Bxe_A2684</name>
</gene>
<dbReference type="SUPFAM" id="SSF55469">
    <property type="entry name" value="FMN-dependent nitroreductase-like"/>
    <property type="match status" value="1"/>
</dbReference>
<dbReference type="NCBIfam" id="NF008275">
    <property type="entry name" value="PRK11053.1"/>
    <property type="match status" value="1"/>
</dbReference>
<dbReference type="GO" id="GO:0005829">
    <property type="term" value="C:cytosol"/>
    <property type="evidence" value="ECO:0007669"/>
    <property type="project" value="TreeGrafter"/>
</dbReference>
<dbReference type="InterPro" id="IPR029479">
    <property type="entry name" value="Nitroreductase"/>
</dbReference>
<comment type="cofactor">
    <cofactor evidence="1">
        <name>FMN</name>
        <dbReference type="ChEBI" id="CHEBI:58210"/>
    </cofactor>
</comment>
<keyword evidence="5" id="KW-0521">NADP</keyword>
<dbReference type="Pfam" id="PF00881">
    <property type="entry name" value="Nitroreductase"/>
    <property type="match status" value="1"/>
</dbReference>
<evidence type="ECO:0000256" key="5">
    <source>
        <dbReference type="ARBA" id="ARBA00022857"/>
    </source>
</evidence>
<organism evidence="9 10">
    <name type="scientific">Paraburkholderia xenovorans (strain LB400)</name>
    <dbReference type="NCBI Taxonomy" id="266265"/>
    <lineage>
        <taxon>Bacteria</taxon>
        <taxon>Pseudomonadati</taxon>
        <taxon>Pseudomonadota</taxon>
        <taxon>Betaproteobacteria</taxon>
        <taxon>Burkholderiales</taxon>
        <taxon>Burkholderiaceae</taxon>
        <taxon>Paraburkholderia</taxon>
    </lineage>
</organism>
<evidence type="ECO:0000256" key="7">
    <source>
        <dbReference type="ARBA" id="ARBA00023027"/>
    </source>
</evidence>
<evidence type="ECO:0000256" key="6">
    <source>
        <dbReference type="ARBA" id="ARBA00023002"/>
    </source>
</evidence>
<reference evidence="9 10" key="1">
    <citation type="journal article" date="2006" name="Proc. Natl. Acad. Sci. U.S.A.">
        <title>Burkholderia xenovorans LB400 harbors a multi-replicon, 9.73-Mbp genome shaped for versatility.</title>
        <authorList>
            <person name="Chain P.S."/>
            <person name="Denef V.J."/>
            <person name="Konstantinidis K.T."/>
            <person name="Vergez L.M."/>
            <person name="Agullo L."/>
            <person name="Reyes V.L."/>
            <person name="Hauser L."/>
            <person name="Cordova M."/>
            <person name="Gomez L."/>
            <person name="Gonzalez M."/>
            <person name="Land M."/>
            <person name="Lao V."/>
            <person name="Larimer F."/>
            <person name="LiPuma J.J."/>
            <person name="Mahenthiralingam E."/>
            <person name="Malfatti S.A."/>
            <person name="Marx C.J."/>
            <person name="Parnell J.J."/>
            <person name="Ramette A."/>
            <person name="Richardson P."/>
            <person name="Seeger M."/>
            <person name="Smith D."/>
            <person name="Spilker T."/>
            <person name="Sul W.J."/>
            <person name="Tsoi T.V."/>
            <person name="Ulrich L.E."/>
            <person name="Zhulin I.B."/>
            <person name="Tiedje J.M."/>
        </authorList>
    </citation>
    <scope>NUCLEOTIDE SEQUENCE [LARGE SCALE GENOMIC DNA]</scope>
    <source>
        <strain evidence="9 10">LB400</strain>
    </source>
</reference>
<name>Q140G2_PARXL</name>
<proteinExistence type="inferred from homology"/>
<dbReference type="PANTHER" id="PTHR23026">
    <property type="entry name" value="NADPH NITROREDUCTASE"/>
    <property type="match status" value="1"/>
</dbReference>
<feature type="domain" description="Nitroreductase" evidence="8">
    <location>
        <begin position="24"/>
        <end position="209"/>
    </location>
</feature>
<dbReference type="eggNOG" id="COG0778">
    <property type="taxonomic scope" value="Bacteria"/>
</dbReference>
<sequence length="233" mass="25676">MLPGRLTFLSTREGSIVNIAGYAKKRYSTKAFDPARKVPDETIAQLRELIRFSPSSVNSQPWHFVVASSDDAKARVAKAAQGRFAYNEPKVRNASHVFVLCARVLIDDVHLASVLLQEENDGRFVSADARNAQRNSRQGYVDTHRYELKDAQHWMEKQVYLALGTLLLGAAALDVDACPMEGFDAKVLDDELGLRGKGFTSVALVGLGYSGEGDFNKALPKSRLADEVVFTDI</sequence>
<keyword evidence="3" id="KW-0285">Flavoprotein</keyword>
<dbReference type="EMBL" id="CP000270">
    <property type="protein sequence ID" value="ABE30277.1"/>
    <property type="molecule type" value="Genomic_DNA"/>
</dbReference>
<dbReference type="CDD" id="cd02149">
    <property type="entry name" value="NfsB-like"/>
    <property type="match status" value="1"/>
</dbReference>
<dbReference type="Proteomes" id="UP000001817">
    <property type="component" value="Chromosome 1"/>
</dbReference>